<protein>
    <recommendedName>
        <fullName evidence="6">Glutathione peroxidase</fullName>
    </recommendedName>
</protein>
<sequence length="126" mass="13525">MSSFYDLSDTDATGQPFRSLAESYGSRGLEIVLFPCPQFGGQELSSGGAVLEFAEGKGFEGTVMSIGDVIGPNARKAWSFFYEQTGAPEPGWNFKGKFLVGRDGGVKAASSNLEQDIVDLLDEKEL</sequence>
<dbReference type="InterPro" id="IPR000889">
    <property type="entry name" value="Glutathione_peroxidase"/>
</dbReference>
<dbReference type="GO" id="GO:0006979">
    <property type="term" value="P:response to oxidative stress"/>
    <property type="evidence" value="ECO:0007669"/>
    <property type="project" value="InterPro"/>
</dbReference>
<dbReference type="Proteomes" id="UP001165065">
    <property type="component" value="Unassembled WGS sequence"/>
</dbReference>
<dbReference type="PANTHER" id="PTHR11592:SF78">
    <property type="entry name" value="GLUTATHIONE PEROXIDASE"/>
    <property type="match status" value="1"/>
</dbReference>
<accession>A0A9W7GBU5</accession>
<dbReference type="OrthoDB" id="446890at2759"/>
<dbReference type="SUPFAM" id="SSF52833">
    <property type="entry name" value="Thioredoxin-like"/>
    <property type="match status" value="1"/>
</dbReference>
<dbReference type="Pfam" id="PF00255">
    <property type="entry name" value="GSHPx"/>
    <property type="match status" value="1"/>
</dbReference>
<organism evidence="4 5">
    <name type="scientific">Triparma columacea</name>
    <dbReference type="NCBI Taxonomy" id="722753"/>
    <lineage>
        <taxon>Eukaryota</taxon>
        <taxon>Sar</taxon>
        <taxon>Stramenopiles</taxon>
        <taxon>Ochrophyta</taxon>
        <taxon>Bolidophyceae</taxon>
        <taxon>Parmales</taxon>
        <taxon>Triparmaceae</taxon>
        <taxon>Triparma</taxon>
    </lineage>
</organism>
<keyword evidence="5" id="KW-1185">Reference proteome</keyword>
<reference evidence="5" key="1">
    <citation type="journal article" date="2023" name="Commun. Biol.">
        <title>Genome analysis of Parmales, the sister group of diatoms, reveals the evolutionary specialization of diatoms from phago-mixotrophs to photoautotrophs.</title>
        <authorList>
            <person name="Ban H."/>
            <person name="Sato S."/>
            <person name="Yoshikawa S."/>
            <person name="Yamada K."/>
            <person name="Nakamura Y."/>
            <person name="Ichinomiya M."/>
            <person name="Sato N."/>
            <person name="Blanc-Mathieu R."/>
            <person name="Endo H."/>
            <person name="Kuwata A."/>
            <person name="Ogata H."/>
        </authorList>
    </citation>
    <scope>NUCLEOTIDE SEQUENCE [LARGE SCALE GENOMIC DNA]</scope>
</reference>
<evidence type="ECO:0000256" key="3">
    <source>
        <dbReference type="ARBA" id="ARBA00023002"/>
    </source>
</evidence>
<evidence type="ECO:0000313" key="5">
    <source>
        <dbReference type="Proteomes" id="UP001165065"/>
    </source>
</evidence>
<keyword evidence="2" id="KW-0575">Peroxidase</keyword>
<dbReference type="InterPro" id="IPR036249">
    <property type="entry name" value="Thioredoxin-like_sf"/>
</dbReference>
<dbReference type="AlphaFoldDB" id="A0A9W7GBU5"/>
<evidence type="ECO:0008006" key="6">
    <source>
        <dbReference type="Google" id="ProtNLM"/>
    </source>
</evidence>
<name>A0A9W7GBU5_9STRA</name>
<dbReference type="Gene3D" id="3.40.30.10">
    <property type="entry name" value="Glutaredoxin"/>
    <property type="match status" value="1"/>
</dbReference>
<evidence type="ECO:0000313" key="4">
    <source>
        <dbReference type="EMBL" id="GMI42547.1"/>
    </source>
</evidence>
<dbReference type="GO" id="GO:0004601">
    <property type="term" value="F:peroxidase activity"/>
    <property type="evidence" value="ECO:0007669"/>
    <property type="project" value="UniProtKB-KW"/>
</dbReference>
<keyword evidence="3" id="KW-0560">Oxidoreductase</keyword>
<dbReference type="PROSITE" id="PS51355">
    <property type="entry name" value="GLUTATHIONE_PEROXID_3"/>
    <property type="match status" value="1"/>
</dbReference>
<dbReference type="PANTHER" id="PTHR11592">
    <property type="entry name" value="GLUTATHIONE PEROXIDASE"/>
    <property type="match status" value="1"/>
</dbReference>
<evidence type="ECO:0000256" key="2">
    <source>
        <dbReference type="ARBA" id="ARBA00022559"/>
    </source>
</evidence>
<evidence type="ECO:0000256" key="1">
    <source>
        <dbReference type="ARBA" id="ARBA00006926"/>
    </source>
</evidence>
<dbReference type="EMBL" id="BRYA01000174">
    <property type="protein sequence ID" value="GMI42547.1"/>
    <property type="molecule type" value="Genomic_DNA"/>
</dbReference>
<comment type="caution">
    <text evidence="4">The sequence shown here is derived from an EMBL/GenBank/DDBJ whole genome shotgun (WGS) entry which is preliminary data.</text>
</comment>
<comment type="similarity">
    <text evidence="1">Belongs to the glutathione peroxidase family.</text>
</comment>
<gene>
    <name evidence="4" type="ORF">TrCOL_g2661</name>
</gene>
<proteinExistence type="inferred from homology"/>